<protein>
    <submittedName>
        <fullName evidence="1">Uncharacterized protein</fullName>
    </submittedName>
</protein>
<reference evidence="1" key="1">
    <citation type="journal article" date="2015" name="Nature">
        <title>Complex archaea that bridge the gap between prokaryotes and eukaryotes.</title>
        <authorList>
            <person name="Spang A."/>
            <person name="Saw J.H."/>
            <person name="Jorgensen S.L."/>
            <person name="Zaremba-Niedzwiedzka K."/>
            <person name="Martijn J."/>
            <person name="Lind A.E."/>
            <person name="van Eijk R."/>
            <person name="Schleper C."/>
            <person name="Guy L."/>
            <person name="Ettema T.J."/>
        </authorList>
    </citation>
    <scope>NUCLEOTIDE SEQUENCE</scope>
</reference>
<gene>
    <name evidence="1" type="ORF">LCGC14_0638650</name>
</gene>
<accession>A0A0F9U899</accession>
<organism evidence="1">
    <name type="scientific">marine sediment metagenome</name>
    <dbReference type="NCBI Taxonomy" id="412755"/>
    <lineage>
        <taxon>unclassified sequences</taxon>
        <taxon>metagenomes</taxon>
        <taxon>ecological metagenomes</taxon>
    </lineage>
</organism>
<dbReference type="AlphaFoldDB" id="A0A0F9U899"/>
<comment type="caution">
    <text evidence="1">The sequence shown here is derived from an EMBL/GenBank/DDBJ whole genome shotgun (WGS) entry which is preliminary data.</text>
</comment>
<dbReference type="EMBL" id="LAZR01001147">
    <property type="protein sequence ID" value="KKN49863.1"/>
    <property type="molecule type" value="Genomic_DNA"/>
</dbReference>
<sequence>MTALTAGRNTPQIAGDIRNGLLAASTAVFAGSLLMRNAAGFVVKGATATGLVGIGRAEDAGDNSTGSAGDAAVLYRLGVFRFANSAGADEITVAEIGDVVFAVDDQTVAKTSATASRSPAGFVDGVDALGVWVRFDEVLTKIATA</sequence>
<name>A0A0F9U899_9ZZZZ</name>
<evidence type="ECO:0000313" key="1">
    <source>
        <dbReference type="EMBL" id="KKN49863.1"/>
    </source>
</evidence>
<proteinExistence type="predicted"/>